<dbReference type="PANTHER" id="PTHR14859">
    <property type="entry name" value="CALCOFLUOR WHITE HYPERSENSITIVE PROTEIN PRECURSOR"/>
    <property type="match status" value="1"/>
</dbReference>
<sequence>MTYNIRHGNPPSGKDGMIDLTQCARVIIGEHADLVALQEVDVNTQRTGRNLNEIEELARLTGLKYFFFSKSMDYQGGEYGNALLSRFPIKDTFRYELPLGTSEEQRSIGIIRVELPASKYPLYFASTHLEISDESVRLLQVKKILEITSVYSQQQFILAGDMNSLPLSETIRKLQEGFTLSCNINKCQPTFSSDKPTQTIDYIMINNRTKSLYNIISYTTKSNVYASDHFPVITVLKGSFVNFQLFTF</sequence>
<keyword evidence="6" id="KW-1185">Reference proteome</keyword>
<name>A0A814AZW6_9BILA</name>
<reference evidence="3" key="1">
    <citation type="submission" date="2021-02" db="EMBL/GenBank/DDBJ databases">
        <authorList>
            <person name="Nowell W R."/>
        </authorList>
    </citation>
    <scope>NUCLEOTIDE SEQUENCE</scope>
</reference>
<dbReference type="PANTHER" id="PTHR14859:SF15">
    <property type="entry name" value="ENDONUCLEASE_EXONUCLEASE_PHOSPHATASE DOMAIN-CONTAINING PROTEIN"/>
    <property type="match status" value="1"/>
</dbReference>
<dbReference type="EMBL" id="CAJOBA010001375">
    <property type="protein sequence ID" value="CAF3592281.1"/>
    <property type="molecule type" value="Genomic_DNA"/>
</dbReference>
<dbReference type="Proteomes" id="UP000682733">
    <property type="component" value="Unassembled WGS sequence"/>
</dbReference>
<dbReference type="EMBL" id="CAJNOQ010001833">
    <property type="protein sequence ID" value="CAF0922278.1"/>
    <property type="molecule type" value="Genomic_DNA"/>
</dbReference>
<dbReference type="Gene3D" id="3.60.10.10">
    <property type="entry name" value="Endonuclease/exonuclease/phosphatase"/>
    <property type="match status" value="1"/>
</dbReference>
<protein>
    <recommendedName>
        <fullName evidence="1">Endonuclease/exonuclease/phosphatase domain-containing protein</fullName>
    </recommendedName>
</protein>
<comment type="caution">
    <text evidence="3">The sequence shown here is derived from an EMBL/GenBank/DDBJ whole genome shotgun (WGS) entry which is preliminary data.</text>
</comment>
<evidence type="ECO:0000313" key="5">
    <source>
        <dbReference type="EMBL" id="CAF3701416.1"/>
    </source>
</evidence>
<dbReference type="Pfam" id="PF03372">
    <property type="entry name" value="Exo_endo_phos"/>
    <property type="match status" value="1"/>
</dbReference>
<dbReference type="EMBL" id="CAJOBC010001833">
    <property type="protein sequence ID" value="CAF3701416.1"/>
    <property type="molecule type" value="Genomic_DNA"/>
</dbReference>
<feature type="domain" description="Endonuclease/exonuclease/phosphatase" evidence="1">
    <location>
        <begin position="1"/>
        <end position="229"/>
    </location>
</feature>
<evidence type="ECO:0000313" key="6">
    <source>
        <dbReference type="Proteomes" id="UP000663829"/>
    </source>
</evidence>
<dbReference type="Proteomes" id="UP000677228">
    <property type="component" value="Unassembled WGS sequence"/>
</dbReference>
<dbReference type="GO" id="GO:0003824">
    <property type="term" value="F:catalytic activity"/>
    <property type="evidence" value="ECO:0007669"/>
    <property type="project" value="InterPro"/>
</dbReference>
<organism evidence="3 6">
    <name type="scientific">Didymodactylos carnosus</name>
    <dbReference type="NCBI Taxonomy" id="1234261"/>
    <lineage>
        <taxon>Eukaryota</taxon>
        <taxon>Metazoa</taxon>
        <taxon>Spiralia</taxon>
        <taxon>Gnathifera</taxon>
        <taxon>Rotifera</taxon>
        <taxon>Eurotatoria</taxon>
        <taxon>Bdelloidea</taxon>
        <taxon>Philodinida</taxon>
        <taxon>Philodinidae</taxon>
        <taxon>Didymodactylos</taxon>
    </lineage>
</organism>
<dbReference type="EMBL" id="CAJNOK010001375">
    <property type="protein sequence ID" value="CAF0808518.1"/>
    <property type="molecule type" value="Genomic_DNA"/>
</dbReference>
<dbReference type="InterPro" id="IPR051916">
    <property type="entry name" value="GPI-anchor_lipid_remodeler"/>
</dbReference>
<dbReference type="InterPro" id="IPR036691">
    <property type="entry name" value="Endo/exonu/phosph_ase_sf"/>
</dbReference>
<dbReference type="SUPFAM" id="SSF56219">
    <property type="entry name" value="DNase I-like"/>
    <property type="match status" value="1"/>
</dbReference>
<dbReference type="OrthoDB" id="200415at2759"/>
<evidence type="ECO:0000313" key="4">
    <source>
        <dbReference type="EMBL" id="CAF3592281.1"/>
    </source>
</evidence>
<evidence type="ECO:0000313" key="3">
    <source>
        <dbReference type="EMBL" id="CAF0922278.1"/>
    </source>
</evidence>
<evidence type="ECO:0000259" key="1">
    <source>
        <dbReference type="Pfam" id="PF03372"/>
    </source>
</evidence>
<accession>A0A814AZW6</accession>
<dbReference type="Proteomes" id="UP000681722">
    <property type="component" value="Unassembled WGS sequence"/>
</dbReference>
<dbReference type="GO" id="GO:0016020">
    <property type="term" value="C:membrane"/>
    <property type="evidence" value="ECO:0007669"/>
    <property type="project" value="GOC"/>
</dbReference>
<proteinExistence type="predicted"/>
<dbReference type="InterPro" id="IPR005135">
    <property type="entry name" value="Endo/exonuclease/phosphatase"/>
</dbReference>
<dbReference type="Proteomes" id="UP000663829">
    <property type="component" value="Unassembled WGS sequence"/>
</dbReference>
<gene>
    <name evidence="3" type="ORF">GPM918_LOCUS9722</name>
    <name evidence="2" type="ORF">OVA965_LOCUS5025</name>
    <name evidence="5" type="ORF">SRO942_LOCUS9723</name>
    <name evidence="4" type="ORF">TMI583_LOCUS5023</name>
</gene>
<dbReference type="GO" id="GO:0006506">
    <property type="term" value="P:GPI anchor biosynthetic process"/>
    <property type="evidence" value="ECO:0007669"/>
    <property type="project" value="TreeGrafter"/>
</dbReference>
<dbReference type="AlphaFoldDB" id="A0A814AZW6"/>
<evidence type="ECO:0000313" key="2">
    <source>
        <dbReference type="EMBL" id="CAF0808518.1"/>
    </source>
</evidence>